<protein>
    <submittedName>
        <fullName evidence="1">Uncharacterized protein</fullName>
    </submittedName>
</protein>
<reference evidence="1 2" key="1">
    <citation type="journal article" date="2016" name="Sci. Rep.">
        <title>Evaluation of genetic diversity among strains of the human gut commensal Bifidobacterium adolescentis.</title>
        <authorList>
            <person name="Duranti S."/>
            <person name="Milani C."/>
            <person name="Lugli G.A."/>
            <person name="Mancabelli L."/>
            <person name="Turroni F."/>
            <person name="Ferrario C."/>
            <person name="Mangifesta M."/>
            <person name="Viappiani A."/>
            <person name="Sanchez B."/>
            <person name="Margolles A."/>
            <person name="van Sinderen D."/>
            <person name="Ventura M."/>
        </authorList>
    </citation>
    <scope>NUCLEOTIDE SEQUENCE [LARGE SCALE GENOMIC DNA]</scope>
    <source>
        <strain evidence="1 2">AD2-8</strain>
    </source>
</reference>
<gene>
    <name evidence="1" type="ORF">AD0028_2002</name>
</gene>
<dbReference type="Proteomes" id="UP000193664">
    <property type="component" value="Unassembled WGS sequence"/>
</dbReference>
<dbReference type="AlphaFoldDB" id="A0A1X2Z810"/>
<dbReference type="RefSeq" id="WP_085408787.1">
    <property type="nucleotide sequence ID" value="NZ_LNKF01000020.1"/>
</dbReference>
<dbReference type="EMBL" id="LNKF01000020">
    <property type="protein sequence ID" value="OSG90545.1"/>
    <property type="molecule type" value="Genomic_DNA"/>
</dbReference>
<comment type="caution">
    <text evidence="1">The sequence shown here is derived from an EMBL/GenBank/DDBJ whole genome shotgun (WGS) entry which is preliminary data.</text>
</comment>
<proteinExistence type="predicted"/>
<evidence type="ECO:0000313" key="2">
    <source>
        <dbReference type="Proteomes" id="UP000193664"/>
    </source>
</evidence>
<evidence type="ECO:0000313" key="1">
    <source>
        <dbReference type="EMBL" id="OSG90545.1"/>
    </source>
</evidence>
<name>A0A1X2Z810_BIFAD</name>
<sequence>MTEKKRTLLDIDPADRARLLASATAYAAGRRTYVVGAVSDVVAANAGRLDAAAREALADAIRPAADAGDSIDAPAWTRALAALETAAPDDLDGLDGNAVDLRILLFCAFRHDMGGDAGLWTRLLEDPTALDGQWCAIAARDLYEAGYAPQGAPEPPIQHLEPLGDAGDPAWADVYMALVGGAE</sequence>
<organism evidence="1 2">
    <name type="scientific">Bifidobacterium adolescentis</name>
    <dbReference type="NCBI Taxonomy" id="1680"/>
    <lineage>
        <taxon>Bacteria</taxon>
        <taxon>Bacillati</taxon>
        <taxon>Actinomycetota</taxon>
        <taxon>Actinomycetes</taxon>
        <taxon>Bifidobacteriales</taxon>
        <taxon>Bifidobacteriaceae</taxon>
        <taxon>Bifidobacterium</taxon>
    </lineage>
</organism>
<accession>A0A1X2Z810</accession>